<organism evidence="2 3">
    <name type="scientific">Edhazardia aedis (strain USNM 41457)</name>
    <name type="common">Microsporidian parasite</name>
    <dbReference type="NCBI Taxonomy" id="1003232"/>
    <lineage>
        <taxon>Eukaryota</taxon>
        <taxon>Fungi</taxon>
        <taxon>Fungi incertae sedis</taxon>
        <taxon>Microsporidia</taxon>
        <taxon>Edhazardia</taxon>
    </lineage>
</organism>
<keyword evidence="1" id="KW-0812">Transmembrane</keyword>
<comment type="caution">
    <text evidence="2">The sequence shown here is derived from an EMBL/GenBank/DDBJ whole genome shotgun (WGS) entry which is preliminary data.</text>
</comment>
<dbReference type="InParanoid" id="J9D3N5"/>
<evidence type="ECO:0000313" key="3">
    <source>
        <dbReference type="Proteomes" id="UP000003163"/>
    </source>
</evidence>
<evidence type="ECO:0000256" key="1">
    <source>
        <dbReference type="SAM" id="Phobius"/>
    </source>
</evidence>
<reference evidence="2 3" key="1">
    <citation type="submission" date="2011-08" db="EMBL/GenBank/DDBJ databases">
        <authorList>
            <person name="Liu Z.J."/>
            <person name="Shi F.L."/>
            <person name="Lu J.Q."/>
            <person name="Li M."/>
            <person name="Wang Z.L."/>
        </authorList>
    </citation>
    <scope>NUCLEOTIDE SEQUENCE [LARGE SCALE GENOMIC DNA]</scope>
    <source>
        <strain evidence="2 3">USNM 41457</strain>
    </source>
</reference>
<dbReference type="AlphaFoldDB" id="J9D3N5"/>
<protein>
    <submittedName>
        <fullName evidence="2">Uncharacterized protein</fullName>
    </submittedName>
</protein>
<dbReference type="Proteomes" id="UP000003163">
    <property type="component" value="Unassembled WGS sequence"/>
</dbReference>
<gene>
    <name evidence="2" type="ORF">EDEG_03150</name>
</gene>
<dbReference type="VEuPathDB" id="MicrosporidiaDB:EDEG_03150"/>
<accession>J9D3N5</accession>
<name>J9D3N5_EDHAE</name>
<keyword evidence="3" id="KW-1185">Reference proteome</keyword>
<proteinExistence type="predicted"/>
<reference evidence="3" key="2">
    <citation type="submission" date="2015-07" db="EMBL/GenBank/DDBJ databases">
        <title>Contrasting host-pathogen interactions and genome evolution in two generalist and specialist microsporidian pathogens of mosquitoes.</title>
        <authorList>
            <consortium name="The Broad Institute Genomics Platform"/>
            <consortium name="The Broad Institute Genome Sequencing Center for Infectious Disease"/>
            <person name="Cuomo C.A."/>
            <person name="Sanscrainte N.D."/>
            <person name="Goldberg J.M."/>
            <person name="Heiman D."/>
            <person name="Young S."/>
            <person name="Zeng Q."/>
            <person name="Becnel J.J."/>
            <person name="Birren B.W."/>
        </authorList>
    </citation>
    <scope>NUCLEOTIDE SEQUENCE [LARGE SCALE GENOMIC DNA]</scope>
    <source>
        <strain evidence="3">USNM 41457</strain>
    </source>
</reference>
<feature type="transmembrane region" description="Helical" evidence="1">
    <location>
        <begin position="53"/>
        <end position="70"/>
    </location>
</feature>
<keyword evidence="1" id="KW-1133">Transmembrane helix</keyword>
<evidence type="ECO:0000313" key="2">
    <source>
        <dbReference type="EMBL" id="EJW02446.1"/>
    </source>
</evidence>
<dbReference type="EMBL" id="AFBI03000071">
    <property type="protein sequence ID" value="EJW02446.1"/>
    <property type="molecule type" value="Genomic_DNA"/>
</dbReference>
<sequence length="103" mass="12618">MVNSIFRSKYKFCIYILIFQLAPKKYQTNRKFLLKLQLNYQLNNRCKYLSKKFLYNHIILTGIFFSYRQITEKFELNDFYKDAGKKFLSIDAYNHFLNEKICL</sequence>
<dbReference type="HOGENOM" id="CLU_2263700_0_0_1"/>
<keyword evidence="1" id="KW-0472">Membrane</keyword>